<protein>
    <recommendedName>
        <fullName evidence="1">Vint domain-containing protein</fullName>
    </recommendedName>
</protein>
<reference evidence="2" key="1">
    <citation type="submission" date="2021-02" db="EMBL/GenBank/DDBJ databases">
        <authorList>
            <person name="Nowell W R."/>
        </authorList>
    </citation>
    <scope>NUCLEOTIDE SEQUENCE</scope>
</reference>
<sequence length="158" mass="17732">MVIYGPCSGRLRQVLFSTPYAVKITCINGKVSMVSFDSGLVIPPWYPIRINGNWTFPHDVRDETETECQEMYSFALDTCHIMIINGSGCATLGHNFKGKVIVHPYYVTEKVLDDLRVIDILSSVQLPLIRIGYHGVITKPLSKLTMDSLPFMHVILTA</sequence>
<dbReference type="EMBL" id="CAJOBC010107430">
    <property type="protein sequence ID" value="CAF4508832.1"/>
    <property type="molecule type" value="Genomic_DNA"/>
</dbReference>
<feature type="domain" description="Vint" evidence="1">
    <location>
        <begin position="22"/>
        <end position="118"/>
    </location>
</feature>
<evidence type="ECO:0000313" key="4">
    <source>
        <dbReference type="Proteomes" id="UP000663829"/>
    </source>
</evidence>
<evidence type="ECO:0000313" key="3">
    <source>
        <dbReference type="EMBL" id="CAF4508832.1"/>
    </source>
</evidence>
<dbReference type="OrthoDB" id="9991033at2759"/>
<dbReference type="Proteomes" id="UP000663829">
    <property type="component" value="Unassembled WGS sequence"/>
</dbReference>
<dbReference type="EMBL" id="CAJNOQ010040326">
    <property type="protein sequence ID" value="CAF1619671.1"/>
    <property type="molecule type" value="Genomic_DNA"/>
</dbReference>
<organism evidence="2 4">
    <name type="scientific">Didymodactylos carnosus</name>
    <dbReference type="NCBI Taxonomy" id="1234261"/>
    <lineage>
        <taxon>Eukaryota</taxon>
        <taxon>Metazoa</taxon>
        <taxon>Spiralia</taxon>
        <taxon>Gnathifera</taxon>
        <taxon>Rotifera</taxon>
        <taxon>Eurotatoria</taxon>
        <taxon>Bdelloidea</taxon>
        <taxon>Philodinida</taxon>
        <taxon>Philodinidae</taxon>
        <taxon>Didymodactylos</taxon>
    </lineage>
</organism>
<dbReference type="InterPro" id="IPR039510">
    <property type="entry name" value="Vint_dom"/>
</dbReference>
<dbReference type="Proteomes" id="UP000681722">
    <property type="component" value="Unassembled WGS sequence"/>
</dbReference>
<proteinExistence type="predicted"/>
<dbReference type="Pfam" id="PF14623">
    <property type="entry name" value="Vint"/>
    <property type="match status" value="1"/>
</dbReference>
<comment type="caution">
    <text evidence="2">The sequence shown here is derived from an EMBL/GenBank/DDBJ whole genome shotgun (WGS) entry which is preliminary data.</text>
</comment>
<evidence type="ECO:0000259" key="1">
    <source>
        <dbReference type="Pfam" id="PF14623"/>
    </source>
</evidence>
<evidence type="ECO:0000313" key="2">
    <source>
        <dbReference type="EMBL" id="CAF1619671.1"/>
    </source>
</evidence>
<name>A0A816CC84_9BILA</name>
<dbReference type="AlphaFoldDB" id="A0A816CC84"/>
<gene>
    <name evidence="2" type="ORF">GPM918_LOCUS43655</name>
    <name evidence="3" type="ORF">SRO942_LOCUS45208</name>
</gene>
<accession>A0A816CC84</accession>
<keyword evidence="4" id="KW-1185">Reference proteome</keyword>